<dbReference type="Proteomes" id="UP001174909">
    <property type="component" value="Unassembled WGS sequence"/>
</dbReference>
<sequence>MSLSREKVNHLSQLLVRRLEEMPEVTLRMPSNTVRLQIVGAIQEALRLEEEVDFAVRQTLASYTRRVVEGSREWDVMYQKLYELELDKR</sequence>
<reference evidence="1" key="1">
    <citation type="submission" date="2023-03" db="EMBL/GenBank/DDBJ databases">
        <authorList>
            <person name="Steffen K."/>
            <person name="Cardenas P."/>
        </authorList>
    </citation>
    <scope>NUCLEOTIDE SEQUENCE</scope>
</reference>
<protein>
    <recommendedName>
        <fullName evidence="3">DUF507 family protein</fullName>
    </recommendedName>
</protein>
<dbReference type="AlphaFoldDB" id="A0AA35WVX5"/>
<dbReference type="Pfam" id="PF04368">
    <property type="entry name" value="DUF507"/>
    <property type="match status" value="1"/>
</dbReference>
<organism evidence="1 2">
    <name type="scientific">Geodia barretti</name>
    <name type="common">Barrett's horny sponge</name>
    <dbReference type="NCBI Taxonomy" id="519541"/>
    <lineage>
        <taxon>Eukaryota</taxon>
        <taxon>Metazoa</taxon>
        <taxon>Porifera</taxon>
        <taxon>Demospongiae</taxon>
        <taxon>Heteroscleromorpha</taxon>
        <taxon>Tetractinellida</taxon>
        <taxon>Astrophorina</taxon>
        <taxon>Geodiidae</taxon>
        <taxon>Geodia</taxon>
    </lineage>
</organism>
<keyword evidence="2" id="KW-1185">Reference proteome</keyword>
<comment type="caution">
    <text evidence="1">The sequence shown here is derived from an EMBL/GenBank/DDBJ whole genome shotgun (WGS) entry which is preliminary data.</text>
</comment>
<evidence type="ECO:0000313" key="1">
    <source>
        <dbReference type="EMBL" id="CAI8034794.1"/>
    </source>
</evidence>
<name>A0AA35WVX5_GEOBA</name>
<accession>A0AA35WVX5</accession>
<evidence type="ECO:0000313" key="2">
    <source>
        <dbReference type="Proteomes" id="UP001174909"/>
    </source>
</evidence>
<dbReference type="InterPro" id="IPR007463">
    <property type="entry name" value="DUF507"/>
</dbReference>
<dbReference type="EMBL" id="CASHTH010002752">
    <property type="protein sequence ID" value="CAI8034794.1"/>
    <property type="molecule type" value="Genomic_DNA"/>
</dbReference>
<proteinExistence type="predicted"/>
<gene>
    <name evidence="1" type="ORF">GBAR_LOCUS19558</name>
</gene>
<evidence type="ECO:0008006" key="3">
    <source>
        <dbReference type="Google" id="ProtNLM"/>
    </source>
</evidence>